<evidence type="ECO:0000313" key="1">
    <source>
        <dbReference type="EMBL" id="PLT31535.1"/>
    </source>
</evidence>
<gene>
    <name evidence="1" type="ORF">CUU66_02060</name>
</gene>
<name>A0A2N5MB53_9BACI</name>
<evidence type="ECO:0000313" key="2">
    <source>
        <dbReference type="Proteomes" id="UP000234748"/>
    </source>
</evidence>
<dbReference type="RefSeq" id="WP_101640029.1">
    <property type="nucleotide sequence ID" value="NZ_PGUY01000004.1"/>
</dbReference>
<proteinExistence type="predicted"/>
<reference evidence="1 2" key="1">
    <citation type="submission" date="2017-11" db="EMBL/GenBank/DDBJ databases">
        <title>Comparitive Functional Genomics of Dry Heat Resistant strains isolated from the Viking Spacecraft.</title>
        <authorList>
            <person name="Seuylemezian A."/>
            <person name="Cooper K."/>
            <person name="Vaishampayan P."/>
        </authorList>
    </citation>
    <scope>NUCLEOTIDE SEQUENCE [LARGE SCALE GENOMIC DNA]</scope>
    <source>
        <strain evidence="1 2">V1-29</strain>
    </source>
</reference>
<organism evidence="1 2">
    <name type="scientific">Peribacillus deserti</name>
    <dbReference type="NCBI Taxonomy" id="673318"/>
    <lineage>
        <taxon>Bacteria</taxon>
        <taxon>Bacillati</taxon>
        <taxon>Bacillota</taxon>
        <taxon>Bacilli</taxon>
        <taxon>Bacillales</taxon>
        <taxon>Bacillaceae</taxon>
        <taxon>Peribacillus</taxon>
    </lineage>
</organism>
<dbReference type="EMBL" id="PGUY01000004">
    <property type="protein sequence ID" value="PLT31535.1"/>
    <property type="molecule type" value="Genomic_DNA"/>
</dbReference>
<accession>A0A2N5MB53</accession>
<dbReference type="Proteomes" id="UP000234748">
    <property type="component" value="Unassembled WGS sequence"/>
</dbReference>
<dbReference type="AlphaFoldDB" id="A0A2N5MB53"/>
<dbReference type="OrthoDB" id="2453421at2"/>
<sequence length="83" mass="10088">MNLLRWSYSKRNHIRASFDSYPNTLVIFRRIRGYYFAYTMDWSPDDPTVSKEDLENMELLLNRELGSEVEYLARRSIFQEKDE</sequence>
<comment type="caution">
    <text evidence="1">The sequence shown here is derived from an EMBL/GenBank/DDBJ whole genome shotgun (WGS) entry which is preliminary data.</text>
</comment>
<protein>
    <submittedName>
        <fullName evidence="1">Uncharacterized protein</fullName>
    </submittedName>
</protein>
<keyword evidence="2" id="KW-1185">Reference proteome</keyword>